<protein>
    <recommendedName>
        <fullName evidence="4">Secreted protein</fullName>
    </recommendedName>
</protein>
<evidence type="ECO:0000313" key="2">
    <source>
        <dbReference type="EMBL" id="KAG9462586.1"/>
    </source>
</evidence>
<accession>A0A8J6B8H5</accession>
<dbReference type="EMBL" id="WNTK01010442">
    <property type="protein sequence ID" value="KAG9462586.1"/>
    <property type="molecule type" value="Genomic_DNA"/>
</dbReference>
<evidence type="ECO:0008006" key="4">
    <source>
        <dbReference type="Google" id="ProtNLM"/>
    </source>
</evidence>
<reference evidence="2" key="1">
    <citation type="thesis" date="2020" institute="ProQuest LLC" country="789 East Eisenhower Parkway, Ann Arbor, MI, USA">
        <title>Comparative Genomics and Chromosome Evolution.</title>
        <authorList>
            <person name="Mudd A.B."/>
        </authorList>
    </citation>
    <scope>NUCLEOTIDE SEQUENCE</scope>
    <source>
        <strain evidence="2">HN-11 Male</strain>
        <tissue evidence="2">Kidney and liver</tissue>
    </source>
</reference>
<gene>
    <name evidence="2" type="ORF">GDO78_013805</name>
</gene>
<feature type="chain" id="PRO_5035189160" description="Secreted protein" evidence="1">
    <location>
        <begin position="19"/>
        <end position="85"/>
    </location>
</feature>
<dbReference type="PROSITE" id="PS51257">
    <property type="entry name" value="PROKAR_LIPOPROTEIN"/>
    <property type="match status" value="1"/>
</dbReference>
<sequence>MWCGIRLVAGLAVPAGSARRATVCSPLILGCDASQMTICQRSALLPYFFSWMQKVFGVCEMCLETPPNVDVVPAPSRKYTKECDN</sequence>
<organism evidence="2 3">
    <name type="scientific">Eleutherodactylus coqui</name>
    <name type="common">Puerto Rican coqui</name>
    <dbReference type="NCBI Taxonomy" id="57060"/>
    <lineage>
        <taxon>Eukaryota</taxon>
        <taxon>Metazoa</taxon>
        <taxon>Chordata</taxon>
        <taxon>Craniata</taxon>
        <taxon>Vertebrata</taxon>
        <taxon>Euteleostomi</taxon>
        <taxon>Amphibia</taxon>
        <taxon>Batrachia</taxon>
        <taxon>Anura</taxon>
        <taxon>Neobatrachia</taxon>
        <taxon>Hyloidea</taxon>
        <taxon>Eleutherodactylidae</taxon>
        <taxon>Eleutherodactylinae</taxon>
        <taxon>Eleutherodactylus</taxon>
        <taxon>Eleutherodactylus</taxon>
    </lineage>
</organism>
<dbReference type="Proteomes" id="UP000770717">
    <property type="component" value="Unassembled WGS sequence"/>
</dbReference>
<keyword evidence="1" id="KW-0732">Signal</keyword>
<evidence type="ECO:0000313" key="3">
    <source>
        <dbReference type="Proteomes" id="UP000770717"/>
    </source>
</evidence>
<dbReference type="AlphaFoldDB" id="A0A8J6B8H5"/>
<feature type="signal peptide" evidence="1">
    <location>
        <begin position="1"/>
        <end position="18"/>
    </location>
</feature>
<evidence type="ECO:0000256" key="1">
    <source>
        <dbReference type="SAM" id="SignalP"/>
    </source>
</evidence>
<proteinExistence type="predicted"/>
<keyword evidence="3" id="KW-1185">Reference proteome</keyword>
<name>A0A8J6B8H5_ELECQ</name>
<comment type="caution">
    <text evidence="2">The sequence shown here is derived from an EMBL/GenBank/DDBJ whole genome shotgun (WGS) entry which is preliminary data.</text>
</comment>